<dbReference type="GO" id="GO:0005506">
    <property type="term" value="F:iron ion binding"/>
    <property type="evidence" value="ECO:0007669"/>
    <property type="project" value="InterPro"/>
</dbReference>
<proteinExistence type="predicted"/>
<organism evidence="1 2">
    <name type="scientific">Gossypium tomentosum</name>
    <name type="common">Hawaiian cotton</name>
    <name type="synonym">Gossypium sandvicense</name>
    <dbReference type="NCBI Taxonomy" id="34277"/>
    <lineage>
        <taxon>Eukaryota</taxon>
        <taxon>Viridiplantae</taxon>
        <taxon>Streptophyta</taxon>
        <taxon>Embryophyta</taxon>
        <taxon>Tracheophyta</taxon>
        <taxon>Spermatophyta</taxon>
        <taxon>Magnoliopsida</taxon>
        <taxon>eudicotyledons</taxon>
        <taxon>Gunneridae</taxon>
        <taxon>Pentapetalae</taxon>
        <taxon>rosids</taxon>
        <taxon>malvids</taxon>
        <taxon>Malvales</taxon>
        <taxon>Malvaceae</taxon>
        <taxon>Malvoideae</taxon>
        <taxon>Gossypium</taxon>
    </lineage>
</organism>
<dbReference type="SUPFAM" id="SSF48264">
    <property type="entry name" value="Cytochrome P450"/>
    <property type="match status" value="1"/>
</dbReference>
<dbReference type="EMBL" id="CM017627">
    <property type="protein sequence ID" value="TYH74806.1"/>
    <property type="molecule type" value="Genomic_DNA"/>
</dbReference>
<evidence type="ECO:0000313" key="1">
    <source>
        <dbReference type="EMBL" id="TYH74806.1"/>
    </source>
</evidence>
<sequence>MKFTKINPPLPPGPLGLPIIGNLPFIKPELHRYLSDLSRIYGPVFKLRMGSVLAIVINSPSLAKEVLKVQDAIFANHDVPTATVVGTFGGINILWRPNGSRCNQLRKLVICEIKSKQSLDA</sequence>
<keyword evidence="2" id="KW-1185">Reference proteome</keyword>
<dbReference type="PANTHER" id="PTHR47951:SF8">
    <property type="entry name" value="CYTOCHROME P450 93A2-LIKE"/>
    <property type="match status" value="1"/>
</dbReference>
<dbReference type="InterPro" id="IPR001128">
    <property type="entry name" value="Cyt_P450"/>
</dbReference>
<reference evidence="1 2" key="1">
    <citation type="submission" date="2019-07" db="EMBL/GenBank/DDBJ databases">
        <title>WGS assembly of Gossypium tomentosum.</title>
        <authorList>
            <person name="Chen Z.J."/>
            <person name="Sreedasyam A."/>
            <person name="Ando A."/>
            <person name="Song Q."/>
            <person name="De L."/>
            <person name="Hulse-Kemp A."/>
            <person name="Ding M."/>
            <person name="Ye W."/>
            <person name="Kirkbride R."/>
            <person name="Jenkins J."/>
            <person name="Plott C."/>
            <person name="Lovell J."/>
            <person name="Lin Y.-M."/>
            <person name="Vaughn R."/>
            <person name="Liu B."/>
            <person name="Li W."/>
            <person name="Simpson S."/>
            <person name="Scheffler B."/>
            <person name="Saski C."/>
            <person name="Grover C."/>
            <person name="Hu G."/>
            <person name="Conover J."/>
            <person name="Carlson J."/>
            <person name="Shu S."/>
            <person name="Boston L."/>
            <person name="Williams M."/>
            <person name="Peterson D."/>
            <person name="Mcgee K."/>
            <person name="Jones D."/>
            <person name="Wendel J."/>
            <person name="Stelly D."/>
            <person name="Grimwood J."/>
            <person name="Schmutz J."/>
        </authorList>
    </citation>
    <scope>NUCLEOTIDE SEQUENCE [LARGE SCALE GENOMIC DNA]</scope>
    <source>
        <strain evidence="1">7179.01</strain>
    </source>
</reference>
<name>A0A5D2L6Z5_GOSTO</name>
<evidence type="ECO:0008006" key="3">
    <source>
        <dbReference type="Google" id="ProtNLM"/>
    </source>
</evidence>
<dbReference type="AlphaFoldDB" id="A0A5D2L6Z5"/>
<dbReference type="Gene3D" id="1.10.630.10">
    <property type="entry name" value="Cytochrome P450"/>
    <property type="match status" value="1"/>
</dbReference>
<accession>A0A5D2L6Z5</accession>
<dbReference type="InterPro" id="IPR036396">
    <property type="entry name" value="Cyt_P450_sf"/>
</dbReference>
<dbReference type="Proteomes" id="UP000322667">
    <property type="component" value="Chromosome D05"/>
</dbReference>
<dbReference type="Pfam" id="PF00067">
    <property type="entry name" value="p450"/>
    <property type="match status" value="1"/>
</dbReference>
<dbReference type="GO" id="GO:0016705">
    <property type="term" value="F:oxidoreductase activity, acting on paired donors, with incorporation or reduction of molecular oxygen"/>
    <property type="evidence" value="ECO:0007669"/>
    <property type="project" value="InterPro"/>
</dbReference>
<protein>
    <recommendedName>
        <fullName evidence="3">Cytochrome P450</fullName>
    </recommendedName>
</protein>
<dbReference type="PANTHER" id="PTHR47951">
    <property type="entry name" value="OS08G0547900 PROTEIN"/>
    <property type="match status" value="1"/>
</dbReference>
<dbReference type="GO" id="GO:0004497">
    <property type="term" value="F:monooxygenase activity"/>
    <property type="evidence" value="ECO:0007669"/>
    <property type="project" value="InterPro"/>
</dbReference>
<gene>
    <name evidence="1" type="ORF">ES332_D05G428200v1</name>
</gene>
<dbReference type="GO" id="GO:0020037">
    <property type="term" value="F:heme binding"/>
    <property type="evidence" value="ECO:0007669"/>
    <property type="project" value="InterPro"/>
</dbReference>
<evidence type="ECO:0000313" key="2">
    <source>
        <dbReference type="Proteomes" id="UP000322667"/>
    </source>
</evidence>